<proteinExistence type="predicted"/>
<dbReference type="EMBL" id="CP040818">
    <property type="protein sequence ID" value="QDL90471.1"/>
    <property type="molecule type" value="Genomic_DNA"/>
</dbReference>
<evidence type="ECO:0000313" key="2">
    <source>
        <dbReference type="Proteomes" id="UP000305888"/>
    </source>
</evidence>
<keyword evidence="2" id="KW-1185">Reference proteome</keyword>
<organism evidence="1 2">
    <name type="scientific">Paroceanicella profunda</name>
    <dbReference type="NCBI Taxonomy" id="2579971"/>
    <lineage>
        <taxon>Bacteria</taxon>
        <taxon>Pseudomonadati</taxon>
        <taxon>Pseudomonadota</taxon>
        <taxon>Alphaproteobacteria</taxon>
        <taxon>Rhodobacterales</taxon>
        <taxon>Paracoccaceae</taxon>
        <taxon>Paroceanicella</taxon>
    </lineage>
</organism>
<accession>A0A5B8FFW5</accession>
<dbReference type="RefSeq" id="WP_138577184.1">
    <property type="nucleotide sequence ID" value="NZ_CP040818.1"/>
</dbReference>
<dbReference type="KEGG" id="ppru:FDP22_00875"/>
<dbReference type="Proteomes" id="UP000305888">
    <property type="component" value="Chromosome"/>
</dbReference>
<sequence length="146" mass="16025">MPNTPFPAAGRGLPEITRRTLLAAPALALPLGAAVDGHSRILSHYQNWLAARAEWWRLSEIPGNEEYDDPRSLAAKETEYSEIAALLSLPPQTQAELAAFSHILWNRVGPTSLPDTDGFREEMREPGCRAMLAIWQATSGSSTYPV</sequence>
<protein>
    <submittedName>
        <fullName evidence="1">Uncharacterized protein</fullName>
    </submittedName>
</protein>
<dbReference type="OrthoDB" id="7870012at2"/>
<evidence type="ECO:0000313" key="1">
    <source>
        <dbReference type="EMBL" id="QDL90471.1"/>
    </source>
</evidence>
<reference evidence="1 2" key="1">
    <citation type="submission" date="2019-06" db="EMBL/GenBank/DDBJ databases">
        <title>Genome sequence of Rhodobacteraceae bacterium D4M1.</title>
        <authorList>
            <person name="Cao J."/>
        </authorList>
    </citation>
    <scope>NUCLEOTIDE SEQUENCE [LARGE SCALE GENOMIC DNA]</scope>
    <source>
        <strain evidence="1 2">D4M1</strain>
    </source>
</reference>
<name>A0A5B8FFW5_9RHOB</name>
<gene>
    <name evidence="1" type="ORF">FDP22_00875</name>
</gene>
<dbReference type="AlphaFoldDB" id="A0A5B8FFW5"/>